<dbReference type="Gene3D" id="3.50.50.60">
    <property type="entry name" value="FAD/NAD(P)-binding domain"/>
    <property type="match status" value="1"/>
</dbReference>
<name>A0ABN2QQI9_9PSEU</name>
<evidence type="ECO:0000259" key="2">
    <source>
        <dbReference type="Pfam" id="PF01266"/>
    </source>
</evidence>
<sequence length="427" mass="45509">MVGAGVIGSSTALELARAGFNVVVVDRLGGPGQGSTSASSAVVRFNYSTFAGVAAAWEAKHCWETWDEYLGAVDRAGMARFHRTGMVFLDVDVAPKERVMPLFDRAGIPYEVWGPATLATRLAGIDTGRYWPPKRLDDEAFWAEPTEQLGALWTPDAGFVDDPLLAAVNLANAARQAGAQFLFKRQVTAVRRSGGRVAGVELADGERIDAPIVVNVAGPWSSALNRLAGVGDDFTITVRPMRQEVHFVAAPAGYSEGNRLGPVIADLDLGTYLRGAPGNGLYVGGTEPACDLMQWLDDPDEANPHPTGAVFEAQVTRAARRLTDLGVPTAPRGTAGVYDVADDWTPIYDRTALDGFYVAIGTSGNQFKNAPVAGRFLAAIITAVENGHDHDTRPVRYRGEHTGLTVDLAAFSRRRPVNADSSGTVMG</sequence>
<keyword evidence="1" id="KW-0560">Oxidoreductase</keyword>
<dbReference type="Pfam" id="PF01266">
    <property type="entry name" value="DAO"/>
    <property type="match status" value="1"/>
</dbReference>
<dbReference type="InterPro" id="IPR006076">
    <property type="entry name" value="FAD-dep_OxRdtase"/>
</dbReference>
<evidence type="ECO:0000313" key="3">
    <source>
        <dbReference type="EMBL" id="GAA1956639.1"/>
    </source>
</evidence>
<feature type="domain" description="FAD dependent oxidoreductase" evidence="2">
    <location>
        <begin position="2"/>
        <end position="379"/>
    </location>
</feature>
<dbReference type="PANTHER" id="PTHR13847:SF287">
    <property type="entry name" value="FAD-DEPENDENT OXIDOREDUCTASE DOMAIN-CONTAINING PROTEIN 1"/>
    <property type="match status" value="1"/>
</dbReference>
<comment type="caution">
    <text evidence="3">The sequence shown here is derived from an EMBL/GenBank/DDBJ whole genome shotgun (WGS) entry which is preliminary data.</text>
</comment>
<organism evidence="3 4">
    <name type="scientific">Amycolatopsis minnesotensis</name>
    <dbReference type="NCBI Taxonomy" id="337894"/>
    <lineage>
        <taxon>Bacteria</taxon>
        <taxon>Bacillati</taxon>
        <taxon>Actinomycetota</taxon>
        <taxon>Actinomycetes</taxon>
        <taxon>Pseudonocardiales</taxon>
        <taxon>Pseudonocardiaceae</taxon>
        <taxon>Amycolatopsis</taxon>
    </lineage>
</organism>
<dbReference type="Proteomes" id="UP001501116">
    <property type="component" value="Unassembled WGS sequence"/>
</dbReference>
<dbReference type="PANTHER" id="PTHR13847">
    <property type="entry name" value="SARCOSINE DEHYDROGENASE-RELATED"/>
    <property type="match status" value="1"/>
</dbReference>
<reference evidence="3 4" key="1">
    <citation type="journal article" date="2019" name="Int. J. Syst. Evol. Microbiol.">
        <title>The Global Catalogue of Microorganisms (GCM) 10K type strain sequencing project: providing services to taxonomists for standard genome sequencing and annotation.</title>
        <authorList>
            <consortium name="The Broad Institute Genomics Platform"/>
            <consortium name="The Broad Institute Genome Sequencing Center for Infectious Disease"/>
            <person name="Wu L."/>
            <person name="Ma J."/>
        </authorList>
    </citation>
    <scope>NUCLEOTIDE SEQUENCE [LARGE SCALE GENOMIC DNA]</scope>
    <source>
        <strain evidence="3 4">JCM 14545</strain>
    </source>
</reference>
<dbReference type="Gene3D" id="3.30.9.10">
    <property type="entry name" value="D-Amino Acid Oxidase, subunit A, domain 2"/>
    <property type="match status" value="1"/>
</dbReference>
<protein>
    <submittedName>
        <fullName evidence="3">FAD-binding oxidoreductase</fullName>
    </submittedName>
</protein>
<dbReference type="EMBL" id="BAAANN010000010">
    <property type="protein sequence ID" value="GAA1956639.1"/>
    <property type="molecule type" value="Genomic_DNA"/>
</dbReference>
<proteinExistence type="predicted"/>
<gene>
    <name evidence="3" type="ORF">GCM10009754_28240</name>
</gene>
<dbReference type="SUPFAM" id="SSF51905">
    <property type="entry name" value="FAD/NAD(P)-binding domain"/>
    <property type="match status" value="1"/>
</dbReference>
<dbReference type="InterPro" id="IPR036188">
    <property type="entry name" value="FAD/NAD-bd_sf"/>
</dbReference>
<keyword evidence="4" id="KW-1185">Reference proteome</keyword>
<evidence type="ECO:0000313" key="4">
    <source>
        <dbReference type="Proteomes" id="UP001501116"/>
    </source>
</evidence>
<accession>A0ABN2QQI9</accession>
<evidence type="ECO:0000256" key="1">
    <source>
        <dbReference type="ARBA" id="ARBA00023002"/>
    </source>
</evidence>